<evidence type="ECO:0000256" key="1">
    <source>
        <dbReference type="ARBA" id="ARBA00022703"/>
    </source>
</evidence>
<name>A0ABN8N8Q1_9CNID</name>
<feature type="domain" description="CIDE-N" evidence="3">
    <location>
        <begin position="107"/>
        <end position="165"/>
    </location>
</feature>
<proteinExistence type="predicted"/>
<dbReference type="Gene3D" id="3.10.20.10">
    <property type="match status" value="1"/>
</dbReference>
<gene>
    <name evidence="4" type="ORF">PLOB_00000819</name>
</gene>
<sequence>MVKRATCSEFSAKNKFAFSILGDLGADSGGKRKSKRAGKYGTKKRRERREEPLWTMSYQTSSKQSPSFCLLIGQKNTKVFWHQSEARTTATVWNWSGPYDRRTMKITNGSVQTAVVVQTLAELKEKGAPLLGLQASNCRVQLTDRTEVIAEEHFSRLEKDTVFMLSMLFTHCLLNVALSCSLVTQGCSELAAKVITNYSRWL</sequence>
<evidence type="ECO:0000313" key="4">
    <source>
        <dbReference type="EMBL" id="CAH3043005.1"/>
    </source>
</evidence>
<evidence type="ECO:0000256" key="2">
    <source>
        <dbReference type="SAM" id="MobiDB-lite"/>
    </source>
</evidence>
<evidence type="ECO:0000313" key="5">
    <source>
        <dbReference type="Proteomes" id="UP001159405"/>
    </source>
</evidence>
<reference evidence="4 5" key="1">
    <citation type="submission" date="2022-05" db="EMBL/GenBank/DDBJ databases">
        <authorList>
            <consortium name="Genoscope - CEA"/>
            <person name="William W."/>
        </authorList>
    </citation>
    <scope>NUCLEOTIDE SEQUENCE [LARGE SCALE GENOMIC DNA]</scope>
</reference>
<evidence type="ECO:0000259" key="3">
    <source>
        <dbReference type="Pfam" id="PF02017"/>
    </source>
</evidence>
<dbReference type="Pfam" id="PF02017">
    <property type="entry name" value="CIDE-N"/>
    <property type="match status" value="1"/>
</dbReference>
<keyword evidence="1" id="KW-0053">Apoptosis</keyword>
<feature type="compositionally biased region" description="Basic residues" evidence="2">
    <location>
        <begin position="31"/>
        <end position="47"/>
    </location>
</feature>
<accession>A0ABN8N8Q1</accession>
<protein>
    <recommendedName>
        <fullName evidence="3">CIDE-N domain-containing protein</fullName>
    </recommendedName>
</protein>
<feature type="region of interest" description="Disordered" evidence="2">
    <location>
        <begin position="26"/>
        <end position="49"/>
    </location>
</feature>
<dbReference type="InterPro" id="IPR003508">
    <property type="entry name" value="CIDE-N_dom"/>
</dbReference>
<dbReference type="EMBL" id="CALNXK010000010">
    <property type="protein sequence ID" value="CAH3043005.1"/>
    <property type="molecule type" value="Genomic_DNA"/>
</dbReference>
<comment type="caution">
    <text evidence="4">The sequence shown here is derived from an EMBL/GenBank/DDBJ whole genome shotgun (WGS) entry which is preliminary data.</text>
</comment>
<dbReference type="SUPFAM" id="SSF54277">
    <property type="entry name" value="CAD &amp; PB1 domains"/>
    <property type="match status" value="1"/>
</dbReference>
<organism evidence="4 5">
    <name type="scientific">Porites lobata</name>
    <dbReference type="NCBI Taxonomy" id="104759"/>
    <lineage>
        <taxon>Eukaryota</taxon>
        <taxon>Metazoa</taxon>
        <taxon>Cnidaria</taxon>
        <taxon>Anthozoa</taxon>
        <taxon>Hexacorallia</taxon>
        <taxon>Scleractinia</taxon>
        <taxon>Fungiina</taxon>
        <taxon>Poritidae</taxon>
        <taxon>Porites</taxon>
    </lineage>
</organism>
<dbReference type="Proteomes" id="UP001159405">
    <property type="component" value="Unassembled WGS sequence"/>
</dbReference>
<keyword evidence="5" id="KW-1185">Reference proteome</keyword>